<dbReference type="Pfam" id="PF05853">
    <property type="entry name" value="BKACE"/>
    <property type="match status" value="1"/>
</dbReference>
<dbReference type="GO" id="GO:0046872">
    <property type="term" value="F:metal ion binding"/>
    <property type="evidence" value="ECO:0007669"/>
    <property type="project" value="UniProtKB-KW"/>
</dbReference>
<gene>
    <name evidence="5" type="ORF">EGH25_07840</name>
</gene>
<dbReference type="PANTHER" id="PTHR37418:SF2">
    <property type="entry name" value="3-KETO-5-AMINOHEXANOATE CLEAVAGE ENZYME"/>
    <property type="match status" value="1"/>
</dbReference>
<dbReference type="AlphaFoldDB" id="A0A9Q4GGZ5"/>
<organism evidence="5 6">
    <name type="scientific">Halorutilus salinus</name>
    <dbReference type="NCBI Taxonomy" id="2487751"/>
    <lineage>
        <taxon>Archaea</taxon>
        <taxon>Methanobacteriati</taxon>
        <taxon>Methanobacteriota</taxon>
        <taxon>Stenosarchaea group</taxon>
        <taxon>Halobacteria</taxon>
        <taxon>Halorutilales</taxon>
        <taxon>Halorutilaceae</taxon>
        <taxon>Halorutilus</taxon>
    </lineage>
</organism>
<reference evidence="5" key="1">
    <citation type="submission" date="2022-09" db="EMBL/GenBank/DDBJ databases">
        <title>Haloadaptaus new haloarchaeum isolated from saline soil.</title>
        <authorList>
            <person name="Duran-Viseras A."/>
            <person name="Sanchez-Porro C."/>
            <person name="Ventosa A."/>
        </authorList>
    </citation>
    <scope>NUCLEOTIDE SEQUENCE</scope>
    <source>
        <strain evidence="5">F3-133</strain>
    </source>
</reference>
<dbReference type="Proteomes" id="UP001149411">
    <property type="component" value="Unassembled WGS sequence"/>
</dbReference>
<proteinExistence type="predicted"/>
<sequence>MVDDSEIGTHMGVKTQRTVRGNDPDKAVISVAMTGAMTMRSRCPSVPYTPQEIAEQAQEAREAGASVAHIHARTENGSPTFDADTYQEVYDEVRDHTDIIINFSTGAIHEPLESRIEYVKEVQPDIAALNMGSMNYAKWSESNEDYAFNMQFENPFSEIEEMLEAMNEADVKPELECFDTGHIGSIRPLLKQGILEHPLHFSIIMGIVGGIPPTVNNLMNQVRQLPDDANWQLIGIGYPNQWPLVSAALSMGGNVRVGVEDNYYINNDRDKAGNAELVEKAARMARDVCREPATPDEAADIMGFEPNR</sequence>
<dbReference type="InterPro" id="IPR008567">
    <property type="entry name" value="BKACE"/>
</dbReference>
<dbReference type="InterPro" id="IPR013785">
    <property type="entry name" value="Aldolase_TIM"/>
</dbReference>
<protein>
    <submittedName>
        <fullName evidence="5">3-keto-5-aminohexanoate cleavage protein</fullName>
    </submittedName>
</protein>
<keyword evidence="4" id="KW-0862">Zinc</keyword>
<dbReference type="GO" id="GO:0043720">
    <property type="term" value="F:3-keto-5-aminohexanoate cleavage activity"/>
    <property type="evidence" value="ECO:0007669"/>
    <property type="project" value="InterPro"/>
</dbReference>
<evidence type="ECO:0000256" key="2">
    <source>
        <dbReference type="ARBA" id="ARBA00022679"/>
    </source>
</evidence>
<dbReference type="Gene3D" id="3.20.20.70">
    <property type="entry name" value="Aldolase class I"/>
    <property type="match status" value="1"/>
</dbReference>
<evidence type="ECO:0000256" key="3">
    <source>
        <dbReference type="ARBA" id="ARBA00022723"/>
    </source>
</evidence>
<evidence type="ECO:0000313" key="6">
    <source>
        <dbReference type="Proteomes" id="UP001149411"/>
    </source>
</evidence>
<evidence type="ECO:0000256" key="1">
    <source>
        <dbReference type="ARBA" id="ARBA00001947"/>
    </source>
</evidence>
<comment type="caution">
    <text evidence="5">The sequence shown here is derived from an EMBL/GenBank/DDBJ whole genome shotgun (WGS) entry which is preliminary data.</text>
</comment>
<dbReference type="PANTHER" id="PTHR37418">
    <property type="entry name" value="3-KETO-5-AMINOHEXANOATE CLEAVAGE ENZYME-RELATED"/>
    <property type="match status" value="1"/>
</dbReference>
<keyword evidence="2" id="KW-0808">Transferase</keyword>
<keyword evidence="3" id="KW-0479">Metal-binding</keyword>
<comment type="cofactor">
    <cofactor evidence="1">
        <name>Zn(2+)</name>
        <dbReference type="ChEBI" id="CHEBI:29105"/>
    </cofactor>
</comment>
<evidence type="ECO:0000256" key="4">
    <source>
        <dbReference type="ARBA" id="ARBA00022833"/>
    </source>
</evidence>
<evidence type="ECO:0000313" key="5">
    <source>
        <dbReference type="EMBL" id="MCX2819262.1"/>
    </source>
</evidence>
<dbReference type="RefSeq" id="WP_266087380.1">
    <property type="nucleotide sequence ID" value="NZ_RKLV01000007.1"/>
</dbReference>
<name>A0A9Q4GGZ5_9EURY</name>
<keyword evidence="6" id="KW-1185">Reference proteome</keyword>
<dbReference type="EMBL" id="RKLV01000007">
    <property type="protein sequence ID" value="MCX2819262.1"/>
    <property type="molecule type" value="Genomic_DNA"/>
</dbReference>
<accession>A0A9Q4GGZ5</accession>